<accession>T1KH85</accession>
<dbReference type="PANTHER" id="PTHR36694">
    <property type="entry name" value="PASIFLORA 1, ISOFORM A-RELATED"/>
    <property type="match status" value="1"/>
</dbReference>
<dbReference type="HOGENOM" id="CLU_1327877_0_0_1"/>
<reference evidence="5" key="1">
    <citation type="submission" date="2011-08" db="EMBL/GenBank/DDBJ databases">
        <authorList>
            <person name="Rombauts S."/>
        </authorList>
    </citation>
    <scope>NUCLEOTIDE SEQUENCE</scope>
    <source>
        <strain evidence="5">London</strain>
    </source>
</reference>
<dbReference type="Pfam" id="PF22954">
    <property type="entry name" value="DUF7027"/>
    <property type="match status" value="1"/>
</dbReference>
<keyword evidence="5" id="KW-1185">Reference proteome</keyword>
<dbReference type="Proteomes" id="UP000015104">
    <property type="component" value="Unassembled WGS sequence"/>
</dbReference>
<keyword evidence="2" id="KW-1133">Transmembrane helix</keyword>
<evidence type="ECO:0000313" key="5">
    <source>
        <dbReference type="Proteomes" id="UP000015104"/>
    </source>
</evidence>
<dbReference type="PANTHER" id="PTHR36694:SF11">
    <property type="entry name" value="LP21121P-RELATED"/>
    <property type="match status" value="1"/>
</dbReference>
<feature type="transmembrane region" description="Helical" evidence="2">
    <location>
        <begin position="45"/>
        <end position="72"/>
    </location>
</feature>
<feature type="transmembrane region" description="Helical" evidence="2">
    <location>
        <begin position="79"/>
        <end position="102"/>
    </location>
</feature>
<gene>
    <name evidence="4" type="primary">107364019</name>
</gene>
<keyword evidence="2" id="KW-0472">Membrane</keyword>
<evidence type="ECO:0000259" key="3">
    <source>
        <dbReference type="Pfam" id="PF22954"/>
    </source>
</evidence>
<feature type="domain" description="DUF7027" evidence="3">
    <location>
        <begin position="23"/>
        <end position="107"/>
    </location>
</feature>
<dbReference type="EnsemblMetazoa" id="tetur11g03470.1">
    <property type="protein sequence ID" value="tetur11g03470.1"/>
    <property type="gene ID" value="tetur11g03470"/>
</dbReference>
<reference evidence="4" key="2">
    <citation type="submission" date="2015-06" db="UniProtKB">
        <authorList>
            <consortium name="EnsemblMetazoa"/>
        </authorList>
    </citation>
    <scope>IDENTIFICATION</scope>
</reference>
<protein>
    <recommendedName>
        <fullName evidence="3">DUF7027 domain-containing protein</fullName>
    </recommendedName>
</protein>
<feature type="transmembrane region" description="Helical" evidence="2">
    <location>
        <begin position="114"/>
        <end position="141"/>
    </location>
</feature>
<proteinExistence type="predicted"/>
<dbReference type="KEGG" id="tut:107364019"/>
<evidence type="ECO:0000256" key="1">
    <source>
        <dbReference type="SAM" id="MobiDB-lite"/>
    </source>
</evidence>
<feature type="region of interest" description="Disordered" evidence="1">
    <location>
        <begin position="185"/>
        <end position="207"/>
    </location>
</feature>
<organism evidence="4 5">
    <name type="scientific">Tetranychus urticae</name>
    <name type="common">Two-spotted spider mite</name>
    <dbReference type="NCBI Taxonomy" id="32264"/>
    <lineage>
        <taxon>Eukaryota</taxon>
        <taxon>Metazoa</taxon>
        <taxon>Ecdysozoa</taxon>
        <taxon>Arthropoda</taxon>
        <taxon>Chelicerata</taxon>
        <taxon>Arachnida</taxon>
        <taxon>Acari</taxon>
        <taxon>Acariformes</taxon>
        <taxon>Trombidiformes</taxon>
        <taxon>Prostigmata</taxon>
        <taxon>Eleutherengona</taxon>
        <taxon>Raphignathae</taxon>
        <taxon>Tetranychoidea</taxon>
        <taxon>Tetranychidae</taxon>
        <taxon>Tetranychus</taxon>
    </lineage>
</organism>
<keyword evidence="2" id="KW-0812">Transmembrane</keyword>
<dbReference type="OMA" id="ESQHITI"/>
<dbReference type="EMBL" id="CAEY01000074">
    <property type="status" value="NOT_ANNOTATED_CDS"/>
    <property type="molecule type" value="Genomic_DNA"/>
</dbReference>
<dbReference type="OrthoDB" id="6495537at2759"/>
<sequence length="207" mass="23446">MALIKRCCFFSLRKGSYLSAFYTLIFYTIIFMAGTINIHSMQNDFYVFVSVLCLMIMSALTIVTSIIMVLGISGENVSLLLPWMATISILTVLEVFIIIFMMVRSVKGTNSDPFMLAMVIADVIIVSANIYGLVCVVSLFIEIRRKRNSQSHDDTRLYKRPNQMEIPCKDNEELSKEYLLTSSPQRLPVSSQTEEDNKSSTSFLSIK</sequence>
<evidence type="ECO:0000256" key="2">
    <source>
        <dbReference type="SAM" id="Phobius"/>
    </source>
</evidence>
<name>T1KH85_TETUR</name>
<dbReference type="AlphaFoldDB" id="T1KH85"/>
<dbReference type="InterPro" id="IPR054291">
    <property type="entry name" value="DUF7027"/>
</dbReference>
<evidence type="ECO:0000313" key="4">
    <source>
        <dbReference type="EnsemblMetazoa" id="tetur11g03470.1"/>
    </source>
</evidence>
<feature type="transmembrane region" description="Helical" evidence="2">
    <location>
        <begin position="20"/>
        <end position="39"/>
    </location>
</feature>